<dbReference type="SUPFAM" id="SSF52402">
    <property type="entry name" value="Adenine nucleotide alpha hydrolases-like"/>
    <property type="match status" value="1"/>
</dbReference>
<feature type="binding site" evidence="8">
    <location>
        <begin position="27"/>
        <end position="34"/>
    </location>
    <ligand>
        <name>ATP</name>
        <dbReference type="ChEBI" id="CHEBI:30616"/>
    </ligand>
</feature>
<comment type="function">
    <text evidence="8">Catalyzes the ATP-dependent amidation of deamido-NAD to form NAD. Uses ammonia as a nitrogen source.</text>
</comment>
<feature type="binding site" evidence="8">
    <location>
        <position position="33"/>
    </location>
    <ligand>
        <name>Mg(2+)</name>
        <dbReference type="ChEBI" id="CHEBI:18420"/>
    </ligand>
</feature>
<evidence type="ECO:0000313" key="13">
    <source>
        <dbReference type="Proteomes" id="UP000675284"/>
    </source>
</evidence>
<feature type="binding site" description="in other chain" evidence="8">
    <location>
        <position position="118"/>
    </location>
    <ligand>
        <name>deamido-NAD(+)</name>
        <dbReference type="ChEBI" id="CHEBI:58437"/>
        <note>ligand shared between two neighboring subunits</note>
    </ligand>
</feature>
<keyword evidence="6 8" id="KW-0460">Magnesium</keyword>
<accession>A0A941ICX8</accession>
<evidence type="ECO:0000256" key="3">
    <source>
        <dbReference type="ARBA" id="ARBA00022723"/>
    </source>
</evidence>
<reference evidence="12" key="1">
    <citation type="submission" date="2021-04" db="EMBL/GenBank/DDBJ databases">
        <title>Isolation and polyphasic classification of algal microorganism.</title>
        <authorList>
            <person name="Wang S."/>
        </authorList>
    </citation>
    <scope>NUCLEOTIDE SEQUENCE</scope>
    <source>
        <strain evidence="12">720a</strain>
    </source>
</reference>
<evidence type="ECO:0000256" key="2">
    <source>
        <dbReference type="ARBA" id="ARBA00022598"/>
    </source>
</evidence>
<dbReference type="InterPro" id="IPR014729">
    <property type="entry name" value="Rossmann-like_a/b/a_fold"/>
</dbReference>
<dbReference type="Pfam" id="PF02540">
    <property type="entry name" value="NAD_synthase"/>
    <property type="match status" value="1"/>
</dbReference>
<evidence type="ECO:0000256" key="1">
    <source>
        <dbReference type="ARBA" id="ARBA00005859"/>
    </source>
</evidence>
<feature type="binding site" evidence="8">
    <location>
        <position position="143"/>
    </location>
    <ligand>
        <name>Mg(2+)</name>
        <dbReference type="ChEBI" id="CHEBI:18420"/>
    </ligand>
</feature>
<comment type="catalytic activity">
    <reaction evidence="8 10">
        <text>deamido-NAD(+) + NH4(+) + ATP = AMP + diphosphate + NAD(+) + H(+)</text>
        <dbReference type="Rhea" id="RHEA:21188"/>
        <dbReference type="ChEBI" id="CHEBI:15378"/>
        <dbReference type="ChEBI" id="CHEBI:28938"/>
        <dbReference type="ChEBI" id="CHEBI:30616"/>
        <dbReference type="ChEBI" id="CHEBI:33019"/>
        <dbReference type="ChEBI" id="CHEBI:57540"/>
        <dbReference type="ChEBI" id="CHEBI:58437"/>
        <dbReference type="ChEBI" id="CHEBI:456215"/>
        <dbReference type="EC" id="6.3.1.5"/>
    </reaction>
</comment>
<evidence type="ECO:0000256" key="10">
    <source>
        <dbReference type="RuleBase" id="RU003812"/>
    </source>
</evidence>
<evidence type="ECO:0000313" key="12">
    <source>
        <dbReference type="EMBL" id="MBR7797837.1"/>
    </source>
</evidence>
<dbReference type="EMBL" id="JAGSOT010000072">
    <property type="protein sequence ID" value="MBR7797837.1"/>
    <property type="molecule type" value="Genomic_DNA"/>
</dbReference>
<feature type="binding site" evidence="8">
    <location>
        <position position="189"/>
    </location>
    <ligand>
        <name>ATP</name>
        <dbReference type="ChEBI" id="CHEBI:30616"/>
    </ligand>
</feature>
<evidence type="ECO:0000256" key="5">
    <source>
        <dbReference type="ARBA" id="ARBA00022840"/>
    </source>
</evidence>
<dbReference type="EC" id="6.3.1.5" evidence="8 10"/>
<dbReference type="GO" id="GO:0003952">
    <property type="term" value="F:NAD+ synthase (glutamine-hydrolyzing) activity"/>
    <property type="evidence" value="ECO:0007669"/>
    <property type="project" value="InterPro"/>
</dbReference>
<dbReference type="GO" id="GO:0005737">
    <property type="term" value="C:cytoplasm"/>
    <property type="evidence" value="ECO:0007669"/>
    <property type="project" value="InterPro"/>
</dbReference>
<keyword evidence="13" id="KW-1185">Reference proteome</keyword>
<feature type="binding site" description="in other chain" evidence="8">
    <location>
        <begin position="235"/>
        <end position="236"/>
    </location>
    <ligand>
        <name>deamido-NAD(+)</name>
        <dbReference type="ChEBI" id="CHEBI:58437"/>
        <note>ligand shared between two neighboring subunits</note>
    </ligand>
</feature>
<dbReference type="InterPro" id="IPR003694">
    <property type="entry name" value="NAD_synthase"/>
</dbReference>
<dbReference type="CDD" id="cd00553">
    <property type="entry name" value="NAD_synthase"/>
    <property type="match status" value="1"/>
</dbReference>
<dbReference type="GO" id="GO:0008795">
    <property type="term" value="F:NAD+ synthase activity"/>
    <property type="evidence" value="ECO:0007669"/>
    <property type="project" value="UniProtKB-UniRule"/>
</dbReference>
<proteinExistence type="inferred from homology"/>
<feature type="binding site" evidence="8">
    <location>
        <position position="167"/>
    </location>
    <ligand>
        <name>ATP</name>
        <dbReference type="ChEBI" id="CHEBI:30616"/>
    </ligand>
</feature>
<dbReference type="GO" id="GO:0004359">
    <property type="term" value="F:glutaminase activity"/>
    <property type="evidence" value="ECO:0007669"/>
    <property type="project" value="InterPro"/>
</dbReference>
<dbReference type="GO" id="GO:0046872">
    <property type="term" value="F:metal ion binding"/>
    <property type="evidence" value="ECO:0007669"/>
    <property type="project" value="UniProtKB-KW"/>
</dbReference>
<dbReference type="GO" id="GO:0009435">
    <property type="term" value="P:NAD+ biosynthetic process"/>
    <property type="evidence" value="ECO:0007669"/>
    <property type="project" value="UniProtKB-UniRule"/>
</dbReference>
<dbReference type="InterPro" id="IPR022310">
    <property type="entry name" value="NAD/GMP_synthase"/>
</dbReference>
<feature type="binding site" evidence="8">
    <location>
        <position position="158"/>
    </location>
    <ligand>
        <name>deamido-NAD(+)</name>
        <dbReference type="ChEBI" id="CHEBI:58437"/>
        <note>ligand shared between two neighboring subunits</note>
    </ligand>
</feature>
<keyword evidence="7 8" id="KW-0520">NAD</keyword>
<keyword evidence="5 8" id="KW-0067">ATP-binding</keyword>
<comment type="caution">
    <text evidence="12">The sequence shown here is derived from an EMBL/GenBank/DDBJ whole genome shotgun (WGS) entry which is preliminary data.</text>
</comment>
<keyword evidence="3 8" id="KW-0479">Metal-binding</keyword>
<keyword evidence="2 8" id="KW-0436">Ligase</keyword>
<evidence type="ECO:0000256" key="7">
    <source>
        <dbReference type="ARBA" id="ARBA00023027"/>
    </source>
</evidence>
<comment type="pathway">
    <text evidence="8">Cofactor biosynthesis; NAD(+) biosynthesis; NAD(+) from deamido-NAD(+) (ammonia route): step 1/1.</text>
</comment>
<dbReference type="HAMAP" id="MF_00193">
    <property type="entry name" value="NadE_ammonia_dep"/>
    <property type="match status" value="1"/>
</dbReference>
<feature type="binding site" evidence="8">
    <location>
        <position position="138"/>
    </location>
    <ligand>
        <name>ATP</name>
        <dbReference type="ChEBI" id="CHEBI:30616"/>
    </ligand>
</feature>
<keyword evidence="4 8" id="KW-0547">Nucleotide-binding</keyword>
<gene>
    <name evidence="8 12" type="primary">nadE</name>
    <name evidence="12" type="ORF">KCX74_17545</name>
</gene>
<evidence type="ECO:0000259" key="11">
    <source>
        <dbReference type="Pfam" id="PF02540"/>
    </source>
</evidence>
<dbReference type="GO" id="GO:0005524">
    <property type="term" value="F:ATP binding"/>
    <property type="evidence" value="ECO:0007669"/>
    <property type="project" value="UniProtKB-UniRule"/>
</dbReference>
<sequence length="246" mass="27340">MEKEVNQIVEWLRDQVKSAGVDGLLVGISGGIDSAVVAHLIKRACPNNSLGVLMPINTSEVNMQDARAVTESCNLNSITVDLTEAREAMYCNIKKELKENKTYQEDNTRLAQANLSARLRMSTLYTVATHHNYLVVGTDNAAEWYTGYFTKYGDGGVDILPIVEFTKGEVKELAAYLGIPQSVLDKQPSADLWEGQTDEKEMGTSYAKIDAFIKGESIPEQDKSTILAMHKRTAHKRDPLPQFKRN</sequence>
<dbReference type="Gene3D" id="3.40.50.620">
    <property type="entry name" value="HUPs"/>
    <property type="match status" value="1"/>
</dbReference>
<dbReference type="AlphaFoldDB" id="A0A941ICX8"/>
<feature type="domain" description="NAD/GMP synthase" evidence="11">
    <location>
        <begin position="5"/>
        <end position="238"/>
    </location>
</feature>
<name>A0A941ICX8_9BACI</name>
<dbReference type="NCBIfam" id="TIGR00552">
    <property type="entry name" value="nadE"/>
    <property type="match status" value="1"/>
</dbReference>
<dbReference type="InterPro" id="IPR022926">
    <property type="entry name" value="NH(3)-dep_NAD(+)_synth"/>
</dbReference>
<comment type="subunit">
    <text evidence="8">Homodimer.</text>
</comment>
<dbReference type="PANTHER" id="PTHR23090:SF7">
    <property type="entry name" value="NH(3)-DEPENDENT NAD(+) SYNTHETASE"/>
    <property type="match status" value="1"/>
</dbReference>
<evidence type="ECO:0000256" key="4">
    <source>
        <dbReference type="ARBA" id="ARBA00022741"/>
    </source>
</evidence>
<evidence type="ECO:0000256" key="6">
    <source>
        <dbReference type="ARBA" id="ARBA00022842"/>
    </source>
</evidence>
<feature type="binding site" description="in other chain" evidence="8">
    <location>
        <position position="151"/>
    </location>
    <ligand>
        <name>deamido-NAD(+)</name>
        <dbReference type="ChEBI" id="CHEBI:58437"/>
        <note>ligand shared between two neighboring subunits</note>
    </ligand>
</feature>
<protein>
    <recommendedName>
        <fullName evidence="8 10">NH(3)-dependent NAD(+) synthetase</fullName>
        <ecNumber evidence="8 10">6.3.1.5</ecNumber>
    </recommendedName>
</protein>
<evidence type="ECO:0000256" key="8">
    <source>
        <dbReference type="HAMAP-Rule" id="MF_00193"/>
    </source>
</evidence>
<comment type="similarity">
    <text evidence="1 8 9">Belongs to the NAD synthetase family.</text>
</comment>
<evidence type="ECO:0000256" key="9">
    <source>
        <dbReference type="RuleBase" id="RU003811"/>
    </source>
</evidence>
<dbReference type="RefSeq" id="WP_026681269.1">
    <property type="nucleotide sequence ID" value="NZ_BAAACY010000171.1"/>
</dbReference>
<dbReference type="PANTHER" id="PTHR23090">
    <property type="entry name" value="NH 3 /GLUTAMINE-DEPENDENT NAD + SYNTHETASE"/>
    <property type="match status" value="1"/>
</dbReference>
<organism evidence="12 13">
    <name type="scientific">Virgibacillus salarius</name>
    <dbReference type="NCBI Taxonomy" id="447199"/>
    <lineage>
        <taxon>Bacteria</taxon>
        <taxon>Bacillati</taxon>
        <taxon>Bacillota</taxon>
        <taxon>Bacilli</taxon>
        <taxon>Bacillales</taxon>
        <taxon>Bacillaceae</taxon>
        <taxon>Virgibacillus</taxon>
    </lineage>
</organism>
<dbReference type="Proteomes" id="UP000675284">
    <property type="component" value="Unassembled WGS sequence"/>
</dbReference>